<protein>
    <submittedName>
        <fullName evidence="3">HIT family protein</fullName>
        <ecNumber evidence="3">2.1.1.-</ecNumber>
    </submittedName>
</protein>
<dbReference type="InterPro" id="IPR001310">
    <property type="entry name" value="Histidine_triad_HIT"/>
</dbReference>
<dbReference type="InterPro" id="IPR011146">
    <property type="entry name" value="HIT-like"/>
</dbReference>
<dbReference type="EC" id="2.1.1.-" evidence="3"/>
<dbReference type="InterPro" id="IPR036265">
    <property type="entry name" value="HIT-like_sf"/>
</dbReference>
<proteinExistence type="predicted"/>
<feature type="short sequence motif" description="Histidine triad motif" evidence="1">
    <location>
        <begin position="92"/>
        <end position="96"/>
    </location>
</feature>
<dbReference type="EMBL" id="JBHTLD010000083">
    <property type="protein sequence ID" value="MFD1186660.1"/>
    <property type="molecule type" value="Genomic_DNA"/>
</dbReference>
<dbReference type="PANTHER" id="PTHR46648:SF1">
    <property type="entry name" value="ADENOSINE 5'-MONOPHOSPHORAMIDASE HNT1"/>
    <property type="match status" value="1"/>
</dbReference>
<keyword evidence="3" id="KW-0808">Transferase</keyword>
<sequence length="133" mass="15009">MEASIFTKIVNGEIPAYKIAEDDRYLAFLDVFPTTKGHTLVIPKQQIDYLFDLDDELYLGLMAFAKKVAAAVEKVVPCKRIAVAVVGIEVPHAHVHLIPLNNMQDMNFANKKQFSKEEFEEVASKIREAYQAP</sequence>
<reference evidence="4" key="1">
    <citation type="journal article" date="2019" name="Int. J. Syst. Evol. Microbiol.">
        <title>The Global Catalogue of Microorganisms (GCM) 10K type strain sequencing project: providing services to taxonomists for standard genome sequencing and annotation.</title>
        <authorList>
            <consortium name="The Broad Institute Genomics Platform"/>
            <consortium name="The Broad Institute Genome Sequencing Center for Infectious Disease"/>
            <person name="Wu L."/>
            <person name="Ma J."/>
        </authorList>
    </citation>
    <scope>NUCLEOTIDE SEQUENCE [LARGE SCALE GENOMIC DNA]</scope>
    <source>
        <strain evidence="4">JCM 31319</strain>
    </source>
</reference>
<dbReference type="RefSeq" id="WP_377527088.1">
    <property type="nucleotide sequence ID" value="NZ_JBHTLD010000083.1"/>
</dbReference>
<dbReference type="PANTHER" id="PTHR46648">
    <property type="entry name" value="HIT FAMILY PROTEIN 1"/>
    <property type="match status" value="1"/>
</dbReference>
<evidence type="ECO:0000256" key="1">
    <source>
        <dbReference type="PROSITE-ProRule" id="PRU00464"/>
    </source>
</evidence>
<dbReference type="GO" id="GO:0008168">
    <property type="term" value="F:methyltransferase activity"/>
    <property type="evidence" value="ECO:0007669"/>
    <property type="project" value="UniProtKB-KW"/>
</dbReference>
<dbReference type="Pfam" id="PF01230">
    <property type="entry name" value="HIT"/>
    <property type="match status" value="1"/>
</dbReference>
<evidence type="ECO:0000313" key="4">
    <source>
        <dbReference type="Proteomes" id="UP001597094"/>
    </source>
</evidence>
<dbReference type="Proteomes" id="UP001597094">
    <property type="component" value="Unassembled WGS sequence"/>
</dbReference>
<evidence type="ECO:0000259" key="2">
    <source>
        <dbReference type="PROSITE" id="PS51084"/>
    </source>
</evidence>
<dbReference type="PRINTS" id="PR00332">
    <property type="entry name" value="HISTRIAD"/>
</dbReference>
<evidence type="ECO:0000313" key="3">
    <source>
        <dbReference type="EMBL" id="MFD1186660.1"/>
    </source>
</evidence>
<accession>A0ABW3SPS5</accession>
<organism evidence="3 4">
    <name type="scientific">Pontibacter rugosus</name>
    <dbReference type="NCBI Taxonomy" id="1745966"/>
    <lineage>
        <taxon>Bacteria</taxon>
        <taxon>Pseudomonadati</taxon>
        <taxon>Bacteroidota</taxon>
        <taxon>Cytophagia</taxon>
        <taxon>Cytophagales</taxon>
        <taxon>Hymenobacteraceae</taxon>
        <taxon>Pontibacter</taxon>
    </lineage>
</organism>
<keyword evidence="4" id="KW-1185">Reference proteome</keyword>
<dbReference type="GO" id="GO:0032259">
    <property type="term" value="P:methylation"/>
    <property type="evidence" value="ECO:0007669"/>
    <property type="project" value="UniProtKB-KW"/>
</dbReference>
<keyword evidence="3" id="KW-0489">Methyltransferase</keyword>
<comment type="caution">
    <text evidence="3">The sequence shown here is derived from an EMBL/GenBank/DDBJ whole genome shotgun (WGS) entry which is preliminary data.</text>
</comment>
<dbReference type="PROSITE" id="PS51084">
    <property type="entry name" value="HIT_2"/>
    <property type="match status" value="1"/>
</dbReference>
<dbReference type="SUPFAM" id="SSF54197">
    <property type="entry name" value="HIT-like"/>
    <property type="match status" value="1"/>
</dbReference>
<gene>
    <name evidence="3" type="ORF">ACFQ2O_10625</name>
</gene>
<dbReference type="Gene3D" id="3.30.428.10">
    <property type="entry name" value="HIT-like"/>
    <property type="match status" value="1"/>
</dbReference>
<feature type="domain" description="HIT" evidence="2">
    <location>
        <begin position="5"/>
        <end position="108"/>
    </location>
</feature>
<name>A0ABW3SPS5_9BACT</name>